<dbReference type="Gramene" id="PRQ40336">
    <property type="protein sequence ID" value="PRQ40336"/>
    <property type="gene ID" value="RchiOBHm_Chr4g0434921"/>
</dbReference>
<comment type="caution">
    <text evidence="1">The sequence shown here is derived from an EMBL/GenBank/DDBJ whole genome shotgun (WGS) entry which is preliminary data.</text>
</comment>
<evidence type="ECO:0000313" key="2">
    <source>
        <dbReference type="Proteomes" id="UP000238479"/>
    </source>
</evidence>
<evidence type="ECO:0000313" key="1">
    <source>
        <dbReference type="EMBL" id="PRQ40336.1"/>
    </source>
</evidence>
<dbReference type="AlphaFoldDB" id="A0A2P6R1P3"/>
<dbReference type="EMBL" id="PDCK01000042">
    <property type="protein sequence ID" value="PRQ40336.1"/>
    <property type="molecule type" value="Genomic_DNA"/>
</dbReference>
<name>A0A2P6R1P3_ROSCH</name>
<reference evidence="1 2" key="1">
    <citation type="journal article" date="2018" name="Nat. Genet.">
        <title>The Rosa genome provides new insights in the design of modern roses.</title>
        <authorList>
            <person name="Bendahmane M."/>
        </authorList>
    </citation>
    <scope>NUCLEOTIDE SEQUENCE [LARGE SCALE GENOMIC DNA]</scope>
    <source>
        <strain evidence="2">cv. Old Blush</strain>
    </source>
</reference>
<keyword evidence="2" id="KW-1185">Reference proteome</keyword>
<protein>
    <submittedName>
        <fullName evidence="1">Uncharacterized protein</fullName>
    </submittedName>
</protein>
<sequence length="51" mass="5592">MLTDSGRTRSATKWVWSQMAAAAVRASLIRLHAAWMYGDSSLDLPMAQGKP</sequence>
<gene>
    <name evidence="1" type="ORF">RchiOBHm_Chr4g0434921</name>
</gene>
<organism evidence="1 2">
    <name type="scientific">Rosa chinensis</name>
    <name type="common">China rose</name>
    <dbReference type="NCBI Taxonomy" id="74649"/>
    <lineage>
        <taxon>Eukaryota</taxon>
        <taxon>Viridiplantae</taxon>
        <taxon>Streptophyta</taxon>
        <taxon>Embryophyta</taxon>
        <taxon>Tracheophyta</taxon>
        <taxon>Spermatophyta</taxon>
        <taxon>Magnoliopsida</taxon>
        <taxon>eudicotyledons</taxon>
        <taxon>Gunneridae</taxon>
        <taxon>Pentapetalae</taxon>
        <taxon>rosids</taxon>
        <taxon>fabids</taxon>
        <taxon>Rosales</taxon>
        <taxon>Rosaceae</taxon>
        <taxon>Rosoideae</taxon>
        <taxon>Rosoideae incertae sedis</taxon>
        <taxon>Rosa</taxon>
    </lineage>
</organism>
<proteinExistence type="predicted"/>
<accession>A0A2P6R1P3</accession>
<dbReference type="Proteomes" id="UP000238479">
    <property type="component" value="Chromosome 4"/>
</dbReference>